<sequence length="62" mass="6853">MTTWRKASRSTTSDNTDCVEVAQLADNIGVRDSKDPEGPKLTLSRDAWRSLVSRVKADDETA</sequence>
<dbReference type="RefSeq" id="WP_344545849.1">
    <property type="nucleotide sequence ID" value="NZ_BAAATD010000009.1"/>
</dbReference>
<evidence type="ECO:0000313" key="3">
    <source>
        <dbReference type="Proteomes" id="UP001501509"/>
    </source>
</evidence>
<reference evidence="2 3" key="1">
    <citation type="journal article" date="2019" name="Int. J. Syst. Evol. Microbiol.">
        <title>The Global Catalogue of Microorganisms (GCM) 10K type strain sequencing project: providing services to taxonomists for standard genome sequencing and annotation.</title>
        <authorList>
            <consortium name="The Broad Institute Genomics Platform"/>
            <consortium name="The Broad Institute Genome Sequencing Center for Infectious Disease"/>
            <person name="Wu L."/>
            <person name="Ma J."/>
        </authorList>
    </citation>
    <scope>NUCLEOTIDE SEQUENCE [LARGE SCALE GENOMIC DNA]</scope>
    <source>
        <strain evidence="2 3">JCM 6833</strain>
    </source>
</reference>
<feature type="domain" description="DUF397" evidence="1">
    <location>
        <begin position="3"/>
        <end position="56"/>
    </location>
</feature>
<proteinExistence type="predicted"/>
<dbReference type="InterPro" id="IPR007278">
    <property type="entry name" value="DUF397"/>
</dbReference>
<dbReference type="EMBL" id="BAAATD010000009">
    <property type="protein sequence ID" value="GAA2617060.1"/>
    <property type="molecule type" value="Genomic_DNA"/>
</dbReference>
<comment type="caution">
    <text evidence="2">The sequence shown here is derived from an EMBL/GenBank/DDBJ whole genome shotgun (WGS) entry which is preliminary data.</text>
</comment>
<keyword evidence="3" id="KW-1185">Reference proteome</keyword>
<protein>
    <recommendedName>
        <fullName evidence="1">DUF397 domain-containing protein</fullName>
    </recommendedName>
</protein>
<organism evidence="2 3">
    <name type="scientific">Actinomadura fulvescens</name>
    <dbReference type="NCBI Taxonomy" id="46160"/>
    <lineage>
        <taxon>Bacteria</taxon>
        <taxon>Bacillati</taxon>
        <taxon>Actinomycetota</taxon>
        <taxon>Actinomycetes</taxon>
        <taxon>Streptosporangiales</taxon>
        <taxon>Thermomonosporaceae</taxon>
        <taxon>Actinomadura</taxon>
    </lineage>
</organism>
<dbReference type="Proteomes" id="UP001501509">
    <property type="component" value="Unassembled WGS sequence"/>
</dbReference>
<evidence type="ECO:0000313" key="2">
    <source>
        <dbReference type="EMBL" id="GAA2617060.1"/>
    </source>
</evidence>
<accession>A0ABN3Q5D6</accession>
<dbReference type="Pfam" id="PF04149">
    <property type="entry name" value="DUF397"/>
    <property type="match status" value="1"/>
</dbReference>
<gene>
    <name evidence="2" type="ORF">GCM10010411_60230</name>
</gene>
<evidence type="ECO:0000259" key="1">
    <source>
        <dbReference type="Pfam" id="PF04149"/>
    </source>
</evidence>
<name>A0ABN3Q5D6_9ACTN</name>